<organism evidence="4 5">
    <name type="scientific">Heracleum sosnowskyi</name>
    <dbReference type="NCBI Taxonomy" id="360622"/>
    <lineage>
        <taxon>Eukaryota</taxon>
        <taxon>Viridiplantae</taxon>
        <taxon>Streptophyta</taxon>
        <taxon>Embryophyta</taxon>
        <taxon>Tracheophyta</taxon>
        <taxon>Spermatophyta</taxon>
        <taxon>Magnoliopsida</taxon>
        <taxon>eudicotyledons</taxon>
        <taxon>Gunneridae</taxon>
        <taxon>Pentapetalae</taxon>
        <taxon>asterids</taxon>
        <taxon>campanulids</taxon>
        <taxon>Apiales</taxon>
        <taxon>Apiaceae</taxon>
        <taxon>Apioideae</taxon>
        <taxon>apioid superclade</taxon>
        <taxon>Tordylieae</taxon>
        <taxon>Tordyliinae</taxon>
        <taxon>Heracleum</taxon>
    </lineage>
</organism>
<sequence length="347" mass="38486">MARKRYSSAIDLLAAAAAGDDQVQRVDNHASDDDDDDVEERSGSQSGSELNKLSGSDPDSMVIPKATKEDSPRSKSSRKRSLSKHLLLNEFNDSNKKARIDKSSGAVTRLWSEQDEIAILQGMIDFKLRKGEDPYSDMNAFLEFVQDSISVHVSRKQWTDKIRRLKNKYFVNVERGDIVNGVVVKEHEVKLFELSEMIWGGDGTGRVTKDKEDGNVVENGVDWEGGDKDGGNVVENGVDSSGDVAENGIDGGDVEGGNVVENGVSGEDFKGMYPYLSRAWESDVSCSMLMKNFVMDGIRSVGNVGLREMDKKWKDFYVEQLKLYVKRLDLEKADAQSVLDQMTTSDS</sequence>
<evidence type="ECO:0000256" key="1">
    <source>
        <dbReference type="ARBA" id="ARBA00010820"/>
    </source>
</evidence>
<feature type="compositionally biased region" description="Polar residues" evidence="2">
    <location>
        <begin position="43"/>
        <end position="54"/>
    </location>
</feature>
<evidence type="ECO:0000313" key="4">
    <source>
        <dbReference type="EMBL" id="KAK1375774.1"/>
    </source>
</evidence>
<dbReference type="Pfam" id="PF04504">
    <property type="entry name" value="GeBP-like_DBD"/>
    <property type="match status" value="1"/>
</dbReference>
<dbReference type="AlphaFoldDB" id="A0AAD8HYD4"/>
<comment type="caution">
    <text evidence="4">The sequence shown here is derived from an EMBL/GenBank/DDBJ whole genome shotgun (WGS) entry which is preliminary data.</text>
</comment>
<feature type="compositionally biased region" description="Basic and acidic residues" evidence="2">
    <location>
        <begin position="22"/>
        <end position="31"/>
    </location>
</feature>
<keyword evidence="5" id="KW-1185">Reference proteome</keyword>
<feature type="region of interest" description="Disordered" evidence="2">
    <location>
        <begin position="19"/>
        <end position="81"/>
    </location>
</feature>
<evidence type="ECO:0000259" key="3">
    <source>
        <dbReference type="Pfam" id="PF04504"/>
    </source>
</evidence>
<protein>
    <recommendedName>
        <fullName evidence="3">Glabrous enhancer-binding protein-like DBD domain-containing protein</fullName>
    </recommendedName>
</protein>
<name>A0AAD8HYD4_9APIA</name>
<dbReference type="GO" id="GO:0006355">
    <property type="term" value="P:regulation of DNA-templated transcription"/>
    <property type="evidence" value="ECO:0007669"/>
    <property type="project" value="InterPro"/>
</dbReference>
<accession>A0AAD8HYD4</accession>
<dbReference type="Proteomes" id="UP001237642">
    <property type="component" value="Unassembled WGS sequence"/>
</dbReference>
<reference evidence="4" key="1">
    <citation type="submission" date="2023-02" db="EMBL/GenBank/DDBJ databases">
        <title>Genome of toxic invasive species Heracleum sosnowskyi carries increased number of genes despite the absence of recent whole-genome duplications.</title>
        <authorList>
            <person name="Schelkunov M."/>
            <person name="Shtratnikova V."/>
            <person name="Makarenko M."/>
            <person name="Klepikova A."/>
            <person name="Omelchenko D."/>
            <person name="Novikova G."/>
            <person name="Obukhova E."/>
            <person name="Bogdanov V."/>
            <person name="Penin A."/>
            <person name="Logacheva M."/>
        </authorList>
    </citation>
    <scope>NUCLEOTIDE SEQUENCE</scope>
    <source>
        <strain evidence="4">Hsosn_3</strain>
        <tissue evidence="4">Leaf</tissue>
    </source>
</reference>
<evidence type="ECO:0000256" key="2">
    <source>
        <dbReference type="SAM" id="MobiDB-lite"/>
    </source>
</evidence>
<feature type="domain" description="Glabrous enhancer-binding protein-like DBD" evidence="3">
    <location>
        <begin position="108"/>
        <end position="200"/>
    </location>
</feature>
<dbReference type="InterPro" id="IPR053932">
    <property type="entry name" value="GeBP-like_DBD"/>
</dbReference>
<comment type="similarity">
    <text evidence="1">Belongs to the GeBP family.</text>
</comment>
<dbReference type="InterPro" id="IPR007592">
    <property type="entry name" value="GEBP"/>
</dbReference>
<proteinExistence type="inferred from homology"/>
<dbReference type="PANTHER" id="PTHR31662:SF98">
    <property type="entry name" value="STOREKEEPER PROTEIN-LIKE"/>
    <property type="match status" value="1"/>
</dbReference>
<evidence type="ECO:0000313" key="5">
    <source>
        <dbReference type="Proteomes" id="UP001237642"/>
    </source>
</evidence>
<dbReference type="GO" id="GO:0005634">
    <property type="term" value="C:nucleus"/>
    <property type="evidence" value="ECO:0007669"/>
    <property type="project" value="TreeGrafter"/>
</dbReference>
<dbReference type="PANTHER" id="PTHR31662">
    <property type="entry name" value="BNAANNG10740D PROTEIN-RELATED"/>
    <property type="match status" value="1"/>
</dbReference>
<gene>
    <name evidence="4" type="ORF">POM88_031967</name>
</gene>
<reference evidence="4" key="2">
    <citation type="submission" date="2023-05" db="EMBL/GenBank/DDBJ databases">
        <authorList>
            <person name="Schelkunov M.I."/>
        </authorList>
    </citation>
    <scope>NUCLEOTIDE SEQUENCE</scope>
    <source>
        <strain evidence="4">Hsosn_3</strain>
        <tissue evidence="4">Leaf</tissue>
    </source>
</reference>
<dbReference type="EMBL" id="JAUIZM010000007">
    <property type="protein sequence ID" value="KAK1375774.1"/>
    <property type="molecule type" value="Genomic_DNA"/>
</dbReference>